<keyword evidence="1" id="KW-1185">Reference proteome</keyword>
<reference evidence="1" key="1">
    <citation type="journal article" date="2014" name="Nat. Commun.">
        <title>The tobacco genome sequence and its comparison with those of tomato and potato.</title>
        <authorList>
            <person name="Sierro N."/>
            <person name="Battey J.N."/>
            <person name="Ouadi S."/>
            <person name="Bakaher N."/>
            <person name="Bovet L."/>
            <person name="Willig A."/>
            <person name="Goepfert S."/>
            <person name="Peitsch M.C."/>
            <person name="Ivanov N.V."/>
        </authorList>
    </citation>
    <scope>NUCLEOTIDE SEQUENCE [LARGE SCALE GENOMIC DNA]</scope>
</reference>
<dbReference type="Proteomes" id="UP000790787">
    <property type="component" value="Chromosome 10"/>
</dbReference>
<accession>A0AC58S3W2</accession>
<gene>
    <name evidence="2" type="primary">LOC142164824</name>
</gene>
<reference evidence="2" key="2">
    <citation type="submission" date="2025-08" db="UniProtKB">
        <authorList>
            <consortium name="RefSeq"/>
        </authorList>
    </citation>
    <scope>IDENTIFICATION</scope>
    <source>
        <tissue evidence="2">Leaf</tissue>
    </source>
</reference>
<protein>
    <submittedName>
        <fullName evidence="2">Uncharacterized protein LOC142164824</fullName>
    </submittedName>
</protein>
<evidence type="ECO:0000313" key="2">
    <source>
        <dbReference type="RefSeq" id="XP_075079668.1"/>
    </source>
</evidence>
<organism evidence="1 2">
    <name type="scientific">Nicotiana tabacum</name>
    <name type="common">Common tobacco</name>
    <dbReference type="NCBI Taxonomy" id="4097"/>
    <lineage>
        <taxon>Eukaryota</taxon>
        <taxon>Viridiplantae</taxon>
        <taxon>Streptophyta</taxon>
        <taxon>Embryophyta</taxon>
        <taxon>Tracheophyta</taxon>
        <taxon>Spermatophyta</taxon>
        <taxon>Magnoliopsida</taxon>
        <taxon>eudicotyledons</taxon>
        <taxon>Gunneridae</taxon>
        <taxon>Pentapetalae</taxon>
        <taxon>asterids</taxon>
        <taxon>lamiids</taxon>
        <taxon>Solanales</taxon>
        <taxon>Solanaceae</taxon>
        <taxon>Nicotianoideae</taxon>
        <taxon>Nicotianeae</taxon>
        <taxon>Nicotiana</taxon>
    </lineage>
</organism>
<sequence>MNFVSKDLLSGIIYASDAHAVWEDLKEHFDNVNRVRIFQLHRGILRLSHGSDFVAVYFIKLKELWAEYDVLVPSPNCGCVKLKEYIVHLHQQRLMQFLDGLNDTYDQARRQILMKITDPTLNQAYAMITQDESQQSLGGSAMAEKVDHMAMQAGRCQGFRGKKQFLQCEHCHIKGHVKENCFKIIGYPEDFRGKKGHQGRDYRPKRPFTAVNNVEGPVTTSNSQGTSQQKGGDFFFTEVQYQQILHLLNKDAHNDNQTQANMAVSKLTRDLQCGARFLPKLCVFQDLYSGRVKEIVVDDYTRANWIILMQLKSETIIFLKQFFCMVKTQFNTCIKVIRTDNGKEFFNHQWSEFLQGHGVIHQSSCVHTPQQNGMVERKHRNILDTARDSRLFIPS</sequence>
<proteinExistence type="predicted"/>
<dbReference type="RefSeq" id="XP_075079668.1">
    <property type="nucleotide sequence ID" value="XM_075223567.1"/>
</dbReference>
<evidence type="ECO:0000313" key="1">
    <source>
        <dbReference type="Proteomes" id="UP000790787"/>
    </source>
</evidence>
<name>A0AC58S3W2_TOBAC</name>